<dbReference type="RefSeq" id="WP_104229162.1">
    <property type="nucleotide sequence ID" value="NZ_PSNW01000002.1"/>
</dbReference>
<organism evidence="2 3">
    <name type="scientific">Solimonas fluminis</name>
    <dbReference type="NCBI Taxonomy" id="2086571"/>
    <lineage>
        <taxon>Bacteria</taxon>
        <taxon>Pseudomonadati</taxon>
        <taxon>Pseudomonadota</taxon>
        <taxon>Gammaproteobacteria</taxon>
        <taxon>Nevskiales</taxon>
        <taxon>Nevskiaceae</taxon>
        <taxon>Solimonas</taxon>
    </lineage>
</organism>
<comment type="caution">
    <text evidence="2">The sequence shown here is derived from an EMBL/GenBank/DDBJ whole genome shotgun (WGS) entry which is preliminary data.</text>
</comment>
<protein>
    <submittedName>
        <fullName evidence="2">Polyketide cyclase</fullName>
    </submittedName>
</protein>
<dbReference type="Proteomes" id="UP000238220">
    <property type="component" value="Unassembled WGS sequence"/>
</dbReference>
<dbReference type="SUPFAM" id="SSF54427">
    <property type="entry name" value="NTF2-like"/>
    <property type="match status" value="1"/>
</dbReference>
<dbReference type="InterPro" id="IPR037401">
    <property type="entry name" value="SnoaL-like"/>
</dbReference>
<reference evidence="2 3" key="1">
    <citation type="submission" date="2018-02" db="EMBL/GenBank/DDBJ databases">
        <title>Genome sequencing of Solimonas sp. HR-BB.</title>
        <authorList>
            <person name="Lee Y."/>
            <person name="Jeon C.O."/>
        </authorList>
    </citation>
    <scope>NUCLEOTIDE SEQUENCE [LARGE SCALE GENOMIC DNA]</scope>
    <source>
        <strain evidence="2 3">HR-BB</strain>
    </source>
</reference>
<accession>A0A2S5TIZ4</accession>
<dbReference type="EMBL" id="PSNW01000002">
    <property type="protein sequence ID" value="PPE74935.1"/>
    <property type="molecule type" value="Genomic_DNA"/>
</dbReference>
<dbReference type="InterPro" id="IPR032710">
    <property type="entry name" value="NTF2-like_dom_sf"/>
</dbReference>
<proteinExistence type="predicted"/>
<name>A0A2S5TIZ4_9GAMM</name>
<dbReference type="AlphaFoldDB" id="A0A2S5TIZ4"/>
<dbReference type="Pfam" id="PF12680">
    <property type="entry name" value="SnoaL_2"/>
    <property type="match status" value="1"/>
</dbReference>
<dbReference type="OrthoDB" id="9809735at2"/>
<sequence length="126" mass="14709">MPHRERVAALVALVEEGMLIDALHEFYAEDARSQDNQEPPLLGRHRLIANAQHLLRSVRGLRVRAADWMLDGDRTRIRWIYEFTGHDGRRHRQEEVVHQHWRGDRIVEEHIQYDPAQPAAVALQVA</sequence>
<evidence type="ECO:0000259" key="1">
    <source>
        <dbReference type="Pfam" id="PF12680"/>
    </source>
</evidence>
<feature type="domain" description="SnoaL-like" evidence="1">
    <location>
        <begin position="8"/>
        <end position="108"/>
    </location>
</feature>
<keyword evidence="3" id="KW-1185">Reference proteome</keyword>
<dbReference type="Gene3D" id="3.10.450.50">
    <property type="match status" value="1"/>
</dbReference>
<evidence type="ECO:0000313" key="2">
    <source>
        <dbReference type="EMBL" id="PPE74935.1"/>
    </source>
</evidence>
<evidence type="ECO:0000313" key="3">
    <source>
        <dbReference type="Proteomes" id="UP000238220"/>
    </source>
</evidence>
<gene>
    <name evidence="2" type="ORF">C3942_04455</name>
</gene>